<sequence length="130" mass="14923">MDLKRKHEELGLVTDRIKRKFVRFAEQFAGKGAQPVGYDEADLFASFTTQLVGDLTDTRTAPLDEDEEEAEDAIPSVHSRSNYTLKELFQYPENDTDSHENGLGFYWQGGIKDLQDELELYDLLMEDTEL</sequence>
<dbReference type="Proteomes" id="UP001221757">
    <property type="component" value="Unassembled WGS sequence"/>
</dbReference>
<organism evidence="1 2">
    <name type="scientific">Mycena rosella</name>
    <name type="common">Pink bonnet</name>
    <name type="synonym">Agaricus rosellus</name>
    <dbReference type="NCBI Taxonomy" id="1033263"/>
    <lineage>
        <taxon>Eukaryota</taxon>
        <taxon>Fungi</taxon>
        <taxon>Dikarya</taxon>
        <taxon>Basidiomycota</taxon>
        <taxon>Agaricomycotina</taxon>
        <taxon>Agaricomycetes</taxon>
        <taxon>Agaricomycetidae</taxon>
        <taxon>Agaricales</taxon>
        <taxon>Marasmiineae</taxon>
        <taxon>Mycenaceae</taxon>
        <taxon>Mycena</taxon>
    </lineage>
</organism>
<evidence type="ECO:0000313" key="2">
    <source>
        <dbReference type="Proteomes" id="UP001221757"/>
    </source>
</evidence>
<protein>
    <submittedName>
        <fullName evidence="1">Uncharacterized protein</fullName>
    </submittedName>
</protein>
<evidence type="ECO:0000313" key="1">
    <source>
        <dbReference type="EMBL" id="KAJ7700458.1"/>
    </source>
</evidence>
<dbReference type="AlphaFoldDB" id="A0AAD7GLE6"/>
<reference evidence="1" key="1">
    <citation type="submission" date="2023-03" db="EMBL/GenBank/DDBJ databases">
        <title>Massive genome expansion in bonnet fungi (Mycena s.s.) driven by repeated elements and novel gene families across ecological guilds.</title>
        <authorList>
            <consortium name="Lawrence Berkeley National Laboratory"/>
            <person name="Harder C.B."/>
            <person name="Miyauchi S."/>
            <person name="Viragh M."/>
            <person name="Kuo A."/>
            <person name="Thoen E."/>
            <person name="Andreopoulos B."/>
            <person name="Lu D."/>
            <person name="Skrede I."/>
            <person name="Drula E."/>
            <person name="Henrissat B."/>
            <person name="Morin E."/>
            <person name="Kohler A."/>
            <person name="Barry K."/>
            <person name="LaButti K."/>
            <person name="Morin E."/>
            <person name="Salamov A."/>
            <person name="Lipzen A."/>
            <person name="Mereny Z."/>
            <person name="Hegedus B."/>
            <person name="Baldrian P."/>
            <person name="Stursova M."/>
            <person name="Weitz H."/>
            <person name="Taylor A."/>
            <person name="Grigoriev I.V."/>
            <person name="Nagy L.G."/>
            <person name="Martin F."/>
            <person name="Kauserud H."/>
        </authorList>
    </citation>
    <scope>NUCLEOTIDE SEQUENCE</scope>
    <source>
        <strain evidence="1">CBHHK067</strain>
    </source>
</reference>
<comment type="caution">
    <text evidence="1">The sequence shown here is derived from an EMBL/GenBank/DDBJ whole genome shotgun (WGS) entry which is preliminary data.</text>
</comment>
<dbReference type="EMBL" id="JARKIE010000020">
    <property type="protein sequence ID" value="KAJ7700458.1"/>
    <property type="molecule type" value="Genomic_DNA"/>
</dbReference>
<accession>A0AAD7GLE6</accession>
<proteinExistence type="predicted"/>
<gene>
    <name evidence="1" type="ORF">B0H17DRAFT_1128870</name>
</gene>
<keyword evidence="2" id="KW-1185">Reference proteome</keyword>
<name>A0AAD7GLE6_MYCRO</name>